<keyword evidence="1" id="KW-0812">Transmembrane</keyword>
<evidence type="ECO:0000313" key="5">
    <source>
        <dbReference type="EMBL" id="NKZ24671.1"/>
    </source>
</evidence>
<dbReference type="RefSeq" id="WP_168722464.1">
    <property type="nucleotide sequence ID" value="NZ_JAAXPN010000008.1"/>
</dbReference>
<evidence type="ECO:0000256" key="2">
    <source>
        <dbReference type="SAM" id="SignalP"/>
    </source>
</evidence>
<feature type="transmembrane region" description="Helical" evidence="1">
    <location>
        <begin position="248"/>
        <end position="270"/>
    </location>
</feature>
<evidence type="ECO:0000256" key="1">
    <source>
        <dbReference type="SAM" id="Phobius"/>
    </source>
</evidence>
<name>A0A7X6N2I8_9LACO</name>
<evidence type="ECO:0000313" key="6">
    <source>
        <dbReference type="Proteomes" id="UP000549765"/>
    </source>
</evidence>
<keyword evidence="2" id="KW-0732">Signal</keyword>
<dbReference type="Pfam" id="PF20990">
    <property type="entry name" value="DUF2207_C"/>
    <property type="match status" value="1"/>
</dbReference>
<accession>A0A7X6N2I8</accession>
<reference evidence="5 6" key="1">
    <citation type="submission" date="2020-04" db="EMBL/GenBank/DDBJ databases">
        <title>MicrobeNet Type strains.</title>
        <authorList>
            <person name="Nicholson A.C."/>
        </authorList>
    </citation>
    <scope>NUCLEOTIDE SEQUENCE [LARGE SCALE GENOMIC DNA]</scope>
    <source>
        <strain evidence="5 6">CCUG 61472</strain>
    </source>
</reference>
<dbReference type="InterPro" id="IPR018702">
    <property type="entry name" value="DUF2207"/>
</dbReference>
<dbReference type="InterPro" id="IPR048389">
    <property type="entry name" value="YciQ-like_C"/>
</dbReference>
<dbReference type="AlphaFoldDB" id="A0A7X6N2I8"/>
<keyword evidence="1" id="KW-0472">Membrane</keyword>
<evidence type="ECO:0000259" key="3">
    <source>
        <dbReference type="Pfam" id="PF09972"/>
    </source>
</evidence>
<evidence type="ECO:0000259" key="4">
    <source>
        <dbReference type="Pfam" id="PF20990"/>
    </source>
</evidence>
<feature type="signal peptide" evidence="2">
    <location>
        <begin position="1"/>
        <end position="25"/>
    </location>
</feature>
<feature type="chain" id="PRO_5030916735" evidence="2">
    <location>
        <begin position="26"/>
        <end position="608"/>
    </location>
</feature>
<feature type="domain" description="Predicted membrane protein YciQ-like C-terminal" evidence="4">
    <location>
        <begin position="287"/>
        <end position="545"/>
    </location>
</feature>
<feature type="transmembrane region" description="Helical" evidence="1">
    <location>
        <begin position="436"/>
        <end position="457"/>
    </location>
</feature>
<dbReference type="Proteomes" id="UP000549765">
    <property type="component" value="Unassembled WGS sequence"/>
</dbReference>
<protein>
    <submittedName>
        <fullName evidence="5">DUF2207 domain-containing protein</fullName>
    </submittedName>
</protein>
<dbReference type="Pfam" id="PF09972">
    <property type="entry name" value="DUF2207"/>
    <property type="match status" value="1"/>
</dbReference>
<proteinExistence type="predicted"/>
<sequence length="608" mass="66816">MKKWLLILCSMLVSLFMFHLKTAYADDNYQITHFNEHINVNSDGSANLNYQLTYKFDDAMHGFLIKQGLEKGLQLKGPVVAKVNNQDIGKYIGGNQGLEIINGDTSQTFKVHYPIKAGQTYQLNVQYQLANFAQRYTDIGEINNFVIGENWAVDLNNVAITVQLPRGQQKLFGTYTHTNSAGKFVGNAQTGLYKLTAAQINAGEAVELHSYFDQQTLAQAPQNKRAQLTHFKAVEAKIMANNKRAQRVAFFIQWVAGIFVVLGIICAIYARQYWVKRRNRALGSYVPLHNYELPSQLAPAIVANQLYDSGVDVNGAFNATMMDLTARHYLSVGQKVAMGKFINSRKATNNLEFTLLKLDNHLLPFELLVIKILFSEDYANQIGAKVAVKDFKHAHSSVVKRYGKFLNELSVTMRKDAQLNKIVDTQANVFYQSMKGFAAVLTTIGAVLYVGLLLFSANMTVNLATIISGGIFVIIAIGLIIFAARRTLIYQAPHWRTAQDWFDFGSMLKNVGEFDIKQVPDVTLWDRYMGYAVVLGAGAEVMHALAKYVPADTTNDNLVPMYLAFNAINTNNAYVGSALASSGSSSSGGLGGGMSSGGGGASSGGGAF</sequence>
<keyword evidence="1" id="KW-1133">Transmembrane helix</keyword>
<keyword evidence="6" id="KW-1185">Reference proteome</keyword>
<dbReference type="EMBL" id="JAAXPN010000008">
    <property type="protein sequence ID" value="NKZ24671.1"/>
    <property type="molecule type" value="Genomic_DNA"/>
</dbReference>
<feature type="transmembrane region" description="Helical" evidence="1">
    <location>
        <begin position="463"/>
        <end position="484"/>
    </location>
</feature>
<gene>
    <name evidence="5" type="ORF">HF964_07685</name>
</gene>
<comment type="caution">
    <text evidence="5">The sequence shown here is derived from an EMBL/GenBank/DDBJ whole genome shotgun (WGS) entry which is preliminary data.</text>
</comment>
<feature type="domain" description="DUF2207" evidence="3">
    <location>
        <begin position="31"/>
        <end position="212"/>
    </location>
</feature>
<organism evidence="5 6">
    <name type="scientific">Periweissella fabalis</name>
    <dbReference type="NCBI Taxonomy" id="1070421"/>
    <lineage>
        <taxon>Bacteria</taxon>
        <taxon>Bacillati</taxon>
        <taxon>Bacillota</taxon>
        <taxon>Bacilli</taxon>
        <taxon>Lactobacillales</taxon>
        <taxon>Lactobacillaceae</taxon>
        <taxon>Periweissella</taxon>
    </lineage>
</organism>